<organism evidence="1 2">
    <name type="scientific">Microbulbifer okhotskensis</name>
    <dbReference type="NCBI Taxonomy" id="2926617"/>
    <lineage>
        <taxon>Bacteria</taxon>
        <taxon>Pseudomonadati</taxon>
        <taxon>Pseudomonadota</taxon>
        <taxon>Gammaproteobacteria</taxon>
        <taxon>Cellvibrionales</taxon>
        <taxon>Microbulbiferaceae</taxon>
        <taxon>Microbulbifer</taxon>
    </lineage>
</organism>
<feature type="non-terminal residue" evidence="1">
    <location>
        <position position="115"/>
    </location>
</feature>
<comment type="caution">
    <text evidence="1">The sequence shown here is derived from an EMBL/GenBank/DDBJ whole genome shotgun (WGS) entry which is preliminary data.</text>
</comment>
<dbReference type="Proteomes" id="UP001139028">
    <property type="component" value="Unassembled WGS sequence"/>
</dbReference>
<keyword evidence="2" id="KW-1185">Reference proteome</keyword>
<gene>
    <name evidence="1" type="ORF">MO867_22730</name>
</gene>
<evidence type="ECO:0000313" key="2">
    <source>
        <dbReference type="Proteomes" id="UP001139028"/>
    </source>
</evidence>
<dbReference type="EMBL" id="JALBWM010000415">
    <property type="protein sequence ID" value="MCO1337141.1"/>
    <property type="molecule type" value="Genomic_DNA"/>
</dbReference>
<protein>
    <submittedName>
        <fullName evidence="1">Uncharacterized protein</fullName>
    </submittedName>
</protein>
<reference evidence="1" key="1">
    <citation type="journal article" date="2022" name="Arch. Microbiol.">
        <title>Microbulbifer okhotskensis sp. nov., isolated from a deep bottom sediment of the Okhotsk Sea.</title>
        <authorList>
            <person name="Romanenko L."/>
            <person name="Kurilenko V."/>
            <person name="Otstavnykh N."/>
            <person name="Velansky P."/>
            <person name="Isaeva M."/>
            <person name="Mikhailov V."/>
        </authorList>
    </citation>
    <scope>NUCLEOTIDE SEQUENCE</scope>
    <source>
        <strain evidence="1">OS29</strain>
    </source>
</reference>
<evidence type="ECO:0000313" key="1">
    <source>
        <dbReference type="EMBL" id="MCO1337141.1"/>
    </source>
</evidence>
<proteinExistence type="predicted"/>
<name>A0A9X2J9Y0_9GAMM</name>
<accession>A0A9X2J9Y0</accession>
<sequence>MTEELVRDEFSRSRLLEFIKGLDLKGKPWKFKWNQHNPNSWRMKKTWRMWMSQTAEWMAARGATMPLCMKGGKPYGQRPFNGQDAHELFVSQHLGLDANGKRYKTASGEKGEMLR</sequence>
<dbReference type="RefSeq" id="WP_252473405.1">
    <property type="nucleotide sequence ID" value="NZ_JALBWM010000415.1"/>
</dbReference>
<dbReference type="AlphaFoldDB" id="A0A9X2J9Y0"/>